<evidence type="ECO:0000313" key="1">
    <source>
        <dbReference type="EMBL" id="OGZ63243.1"/>
    </source>
</evidence>
<dbReference type="InterPro" id="IPR027417">
    <property type="entry name" value="P-loop_NTPase"/>
</dbReference>
<reference evidence="1 2" key="1">
    <citation type="journal article" date="2016" name="Nat. Commun.">
        <title>Thousands of microbial genomes shed light on interconnected biogeochemical processes in an aquifer system.</title>
        <authorList>
            <person name="Anantharaman K."/>
            <person name="Brown C.T."/>
            <person name="Hug L.A."/>
            <person name="Sharon I."/>
            <person name="Castelle C.J."/>
            <person name="Probst A.J."/>
            <person name="Thomas B.C."/>
            <person name="Singh A."/>
            <person name="Wilkins M.J."/>
            <person name="Karaoz U."/>
            <person name="Brodie E.L."/>
            <person name="Williams K.H."/>
            <person name="Hubbard S.S."/>
            <person name="Banfield J.F."/>
        </authorList>
    </citation>
    <scope>NUCLEOTIDE SEQUENCE [LARGE SCALE GENOMIC DNA]</scope>
</reference>
<dbReference type="AlphaFoldDB" id="A0A1G2HLA9"/>
<protein>
    <recommendedName>
        <fullName evidence="3">AAA+ ATPase domain-containing protein</fullName>
    </recommendedName>
</protein>
<evidence type="ECO:0008006" key="3">
    <source>
        <dbReference type="Google" id="ProtNLM"/>
    </source>
</evidence>
<organism evidence="1 2">
    <name type="scientific">Candidatus Staskawiczbacteria bacterium RIFCSPHIGHO2_01_FULL_34_27</name>
    <dbReference type="NCBI Taxonomy" id="1802199"/>
    <lineage>
        <taxon>Bacteria</taxon>
        <taxon>Candidatus Staskawicziibacteriota</taxon>
    </lineage>
</organism>
<accession>A0A1G2HLA9</accession>
<dbReference type="SUPFAM" id="SSF52540">
    <property type="entry name" value="P-loop containing nucleoside triphosphate hydrolases"/>
    <property type="match status" value="1"/>
</dbReference>
<dbReference type="Proteomes" id="UP000178991">
    <property type="component" value="Unassembled WGS sequence"/>
</dbReference>
<dbReference type="Gene3D" id="3.40.50.300">
    <property type="entry name" value="P-loop containing nucleotide triphosphate hydrolases"/>
    <property type="match status" value="1"/>
</dbReference>
<dbReference type="EMBL" id="MHOL01000004">
    <property type="protein sequence ID" value="OGZ63243.1"/>
    <property type="molecule type" value="Genomic_DNA"/>
</dbReference>
<evidence type="ECO:0000313" key="2">
    <source>
        <dbReference type="Proteomes" id="UP000178991"/>
    </source>
</evidence>
<dbReference type="Pfam" id="PF13481">
    <property type="entry name" value="AAA_25"/>
    <property type="match status" value="1"/>
</dbReference>
<gene>
    <name evidence="1" type="ORF">A2639_02235</name>
</gene>
<sequence>MENNFDELKREMDNVNRFVPYTLGELLAMDIKEYPFLVEKLVPEKSIIAITGHPESGKTWFVMYLIYCVVYGQPLLGMYKAQKANVLFVDEEGGKYEMARRYKLVGFKNDVIIHTLSQQGIMIDSQEDTDSLIGVIKNKEIGLVVFDPFAAIFSGDENSARDIGKVMRSFQRVIVETQATIVFIHHHRKDSKNYSNGTEQSMRGSSAIFGRIDSHIIITKRSESEGEMTMAVIQRKSRKGRGKIKAFTVKMVEKDGLVQFEYMGEEPQQLKLSKAETAKEKVLKFLIDRRATFNEIHDSMKGEIGRDSLGSALKELIHEGKVASKKEAHGKPFYWVAKEKEGQQTAS</sequence>
<name>A0A1G2HLA9_9BACT</name>
<proteinExistence type="predicted"/>
<comment type="caution">
    <text evidence="1">The sequence shown here is derived from an EMBL/GenBank/DDBJ whole genome shotgun (WGS) entry which is preliminary data.</text>
</comment>